<dbReference type="EMBL" id="JAINWF010000018">
    <property type="protein sequence ID" value="MCD1610388.1"/>
    <property type="molecule type" value="Genomic_DNA"/>
</dbReference>
<evidence type="ECO:0000313" key="2">
    <source>
        <dbReference type="Proteomes" id="UP001138989"/>
    </source>
</evidence>
<evidence type="ECO:0000313" key="1">
    <source>
        <dbReference type="EMBL" id="MCD1610388.1"/>
    </source>
</evidence>
<organism evidence="1 2">
    <name type="scientific">Stutzerimonas kunmingensis</name>
    <dbReference type="NCBI Taxonomy" id="1211807"/>
    <lineage>
        <taxon>Bacteria</taxon>
        <taxon>Pseudomonadati</taxon>
        <taxon>Pseudomonadota</taxon>
        <taxon>Gammaproteobacteria</taxon>
        <taxon>Pseudomonadales</taxon>
        <taxon>Pseudomonadaceae</taxon>
        <taxon>Stutzerimonas</taxon>
    </lineage>
</organism>
<dbReference type="Proteomes" id="UP001138989">
    <property type="component" value="Unassembled WGS sequence"/>
</dbReference>
<name>A0A9X1SRU5_9GAMM</name>
<accession>A0A9X1SRU5</accession>
<dbReference type="GeneID" id="300417850"/>
<dbReference type="RefSeq" id="WP_004350171.1">
    <property type="nucleotide sequence ID" value="NZ_JAINWF010000018.1"/>
</dbReference>
<reference evidence="1" key="1">
    <citation type="submission" date="2021-08" db="EMBL/GenBank/DDBJ databases">
        <title>Isolation and characterization of neutrophilic mixotrophic iron-oxidizing bacteria from deep-sea hydrothermal vents.</title>
        <authorList>
            <person name="He Y."/>
        </authorList>
    </citation>
    <scope>NUCLEOTIDE SEQUENCE</scope>
    <source>
        <strain evidence="1">IOP_13</strain>
    </source>
</reference>
<keyword evidence="2" id="KW-1185">Reference proteome</keyword>
<dbReference type="AlphaFoldDB" id="A0A9X1SRU5"/>
<protein>
    <recommendedName>
        <fullName evidence="3">Nucleoid associated protein NdpA</fullName>
    </recommendedName>
</protein>
<sequence length="350" mass="38751">MSFFSDEETDSLKITRMILHVVGTKHFEAMPERALEEEAFFIGKIVDMAAAPVFMFKAVSTTRKEIEAIAAGDTSFVDGAQSLAASFNRQHVVGSADGVLLMFELAVKDPDVKIYSLIKYDYKLALEQNDGAPGKKLRRIVNALVDEKRAIQKTALVRVVGGVADQNISATDRTKQGVDLTDYFADFLAVSRAVSDTELSEITRKVLKAALQSCIAHLPGQDVAKALKKAQANLGTRRRIDEEAIVEAVMLAAGHPEDEKVANRLERETRSRVRKSKLHELSFKPDRRILRQPYMRKIVTTEGVTILFPDRAENPNVTVVDLKGDKKQIIVDTDRVTEDSVVTPKTGLPS</sequence>
<gene>
    <name evidence="1" type="ORF">K7H17_21290</name>
</gene>
<evidence type="ECO:0008006" key="3">
    <source>
        <dbReference type="Google" id="ProtNLM"/>
    </source>
</evidence>
<comment type="caution">
    <text evidence="1">The sequence shown here is derived from an EMBL/GenBank/DDBJ whole genome shotgun (WGS) entry which is preliminary data.</text>
</comment>
<proteinExistence type="predicted"/>